<proteinExistence type="predicted"/>
<dbReference type="KEGG" id="schv:BRCON_1043"/>
<dbReference type="Proteomes" id="UP000262583">
    <property type="component" value="Chromosome"/>
</dbReference>
<keyword evidence="1" id="KW-1133">Transmembrane helix</keyword>
<protein>
    <submittedName>
        <fullName evidence="2">Uncharacterized protein</fullName>
    </submittedName>
</protein>
<name>A0A2Z4Y3V0_SUMC1</name>
<evidence type="ECO:0000313" key="2">
    <source>
        <dbReference type="EMBL" id="AXA35820.1"/>
    </source>
</evidence>
<dbReference type="AlphaFoldDB" id="A0A2Z4Y3V0"/>
<evidence type="ECO:0000313" key="3">
    <source>
        <dbReference type="Proteomes" id="UP000262583"/>
    </source>
</evidence>
<dbReference type="EMBL" id="CP030759">
    <property type="protein sequence ID" value="AXA35820.1"/>
    <property type="molecule type" value="Genomic_DNA"/>
</dbReference>
<organism evidence="2 3">
    <name type="scientific">Sumerlaea chitinivorans</name>
    <dbReference type="NCBI Taxonomy" id="2250252"/>
    <lineage>
        <taxon>Bacteria</taxon>
        <taxon>Candidatus Sumerlaeota</taxon>
        <taxon>Candidatus Sumerlaeia</taxon>
        <taxon>Candidatus Sumerlaeales</taxon>
        <taxon>Candidatus Sumerlaeaceae</taxon>
        <taxon>Candidatus Sumerlaea</taxon>
    </lineage>
</organism>
<evidence type="ECO:0000256" key="1">
    <source>
        <dbReference type="SAM" id="Phobius"/>
    </source>
</evidence>
<keyword evidence="1" id="KW-0812">Transmembrane</keyword>
<feature type="transmembrane region" description="Helical" evidence="1">
    <location>
        <begin position="30"/>
        <end position="47"/>
    </location>
</feature>
<sequence>MKQVASLIALAAVVVIPTALWLGWNKRMSLAVLLLLGYALVLGTTWWKAKRQ</sequence>
<accession>A0A2Z4Y3V0</accession>
<gene>
    <name evidence="2" type="ORF">BRCON_1043</name>
</gene>
<feature type="transmembrane region" description="Helical" evidence="1">
    <location>
        <begin position="7"/>
        <end position="24"/>
    </location>
</feature>
<reference evidence="2 3" key="1">
    <citation type="submission" date="2018-05" db="EMBL/GenBank/DDBJ databases">
        <title>A metagenomic window into the 2 km-deep terrestrial subsurface aquifer revealed taxonomically and functionally diverse microbial community comprising novel uncultured bacterial lineages.</title>
        <authorList>
            <person name="Kadnikov V.V."/>
            <person name="Mardanov A.V."/>
            <person name="Beletsky A.V."/>
            <person name="Banks D."/>
            <person name="Pimenov N.V."/>
            <person name="Frank Y.A."/>
            <person name="Karnachuk O.V."/>
            <person name="Ravin N.V."/>
        </authorList>
    </citation>
    <scope>NUCLEOTIDE SEQUENCE [LARGE SCALE GENOMIC DNA]</scope>
    <source>
        <strain evidence="2">BY</strain>
    </source>
</reference>
<keyword evidence="1" id="KW-0472">Membrane</keyword>